<evidence type="ECO:0000313" key="2">
    <source>
        <dbReference type="Proteomes" id="UP001156484"/>
    </source>
</evidence>
<protein>
    <submittedName>
        <fullName evidence="1">Uncharacterized protein</fullName>
    </submittedName>
</protein>
<keyword evidence="2" id="KW-1185">Reference proteome</keyword>
<accession>A0ACD4DC95</accession>
<organism evidence="1 2">
    <name type="scientific">Rhodococcus sacchari</name>
    <dbReference type="NCBI Taxonomy" id="2962047"/>
    <lineage>
        <taxon>Bacteria</taxon>
        <taxon>Bacillati</taxon>
        <taxon>Actinomycetota</taxon>
        <taxon>Actinomycetes</taxon>
        <taxon>Mycobacteriales</taxon>
        <taxon>Nocardiaceae</taxon>
        <taxon>Rhodococcus</taxon>
    </lineage>
</organism>
<reference evidence="1" key="1">
    <citation type="submission" date="2022-10" db="EMBL/GenBank/DDBJ databases">
        <title>Rhodococcus ferula Z13 complete genome.</title>
        <authorList>
            <person name="Long X."/>
            <person name="Zang M."/>
        </authorList>
    </citation>
    <scope>NUCLEOTIDE SEQUENCE</scope>
    <source>
        <strain evidence="1">Z13</strain>
    </source>
</reference>
<evidence type="ECO:0000313" key="1">
    <source>
        <dbReference type="EMBL" id="UYP17700.1"/>
    </source>
</evidence>
<proteinExistence type="predicted"/>
<sequence length="85" mass="9548">MTHWRTVRAKLILTGIPDPLRQLPDMHAVLDVVEAAILEPMDRAEAGKFRFQLYRPDPSEKPKGFDEDDQLAAFAAFEAVAGNLK</sequence>
<dbReference type="EMBL" id="CP107551">
    <property type="protein sequence ID" value="UYP17700.1"/>
    <property type="molecule type" value="Genomic_DNA"/>
</dbReference>
<dbReference type="Proteomes" id="UP001156484">
    <property type="component" value="Chromosome"/>
</dbReference>
<gene>
    <name evidence="1" type="ORF">OED52_13570</name>
</gene>
<name>A0ACD4DC95_9NOCA</name>